<dbReference type="AlphaFoldDB" id="A0A0C3NEB5"/>
<organism evidence="1 2">
    <name type="scientific">Pisolithus tinctorius Marx 270</name>
    <dbReference type="NCBI Taxonomy" id="870435"/>
    <lineage>
        <taxon>Eukaryota</taxon>
        <taxon>Fungi</taxon>
        <taxon>Dikarya</taxon>
        <taxon>Basidiomycota</taxon>
        <taxon>Agaricomycotina</taxon>
        <taxon>Agaricomycetes</taxon>
        <taxon>Agaricomycetidae</taxon>
        <taxon>Boletales</taxon>
        <taxon>Sclerodermatineae</taxon>
        <taxon>Pisolithaceae</taxon>
        <taxon>Pisolithus</taxon>
    </lineage>
</organism>
<evidence type="ECO:0000313" key="1">
    <source>
        <dbReference type="EMBL" id="KIN94115.1"/>
    </source>
</evidence>
<dbReference type="EMBL" id="KN832113">
    <property type="protein sequence ID" value="KIN94115.1"/>
    <property type="molecule type" value="Genomic_DNA"/>
</dbReference>
<keyword evidence="2" id="KW-1185">Reference proteome</keyword>
<dbReference type="Proteomes" id="UP000054217">
    <property type="component" value="Unassembled WGS sequence"/>
</dbReference>
<accession>A0A0C3NEB5</accession>
<protein>
    <submittedName>
        <fullName evidence="1">Uncharacterized protein</fullName>
    </submittedName>
</protein>
<feature type="non-terminal residue" evidence="1">
    <location>
        <position position="119"/>
    </location>
</feature>
<name>A0A0C3NEB5_PISTI</name>
<reference evidence="2" key="2">
    <citation type="submission" date="2015-01" db="EMBL/GenBank/DDBJ databases">
        <title>Evolutionary Origins and Diversification of the Mycorrhizal Mutualists.</title>
        <authorList>
            <consortium name="DOE Joint Genome Institute"/>
            <consortium name="Mycorrhizal Genomics Consortium"/>
            <person name="Kohler A."/>
            <person name="Kuo A."/>
            <person name="Nagy L.G."/>
            <person name="Floudas D."/>
            <person name="Copeland A."/>
            <person name="Barry K.W."/>
            <person name="Cichocki N."/>
            <person name="Veneault-Fourrey C."/>
            <person name="LaButti K."/>
            <person name="Lindquist E.A."/>
            <person name="Lipzen A."/>
            <person name="Lundell T."/>
            <person name="Morin E."/>
            <person name="Murat C."/>
            <person name="Riley R."/>
            <person name="Ohm R."/>
            <person name="Sun H."/>
            <person name="Tunlid A."/>
            <person name="Henrissat B."/>
            <person name="Grigoriev I.V."/>
            <person name="Hibbett D.S."/>
            <person name="Martin F."/>
        </authorList>
    </citation>
    <scope>NUCLEOTIDE SEQUENCE [LARGE SCALE GENOMIC DNA]</scope>
    <source>
        <strain evidence="2">Marx 270</strain>
    </source>
</reference>
<evidence type="ECO:0000313" key="2">
    <source>
        <dbReference type="Proteomes" id="UP000054217"/>
    </source>
</evidence>
<dbReference type="STRING" id="870435.A0A0C3NEB5"/>
<dbReference type="OrthoDB" id="6359816at2759"/>
<reference evidence="1 2" key="1">
    <citation type="submission" date="2014-04" db="EMBL/GenBank/DDBJ databases">
        <authorList>
            <consortium name="DOE Joint Genome Institute"/>
            <person name="Kuo A."/>
            <person name="Kohler A."/>
            <person name="Costa M.D."/>
            <person name="Nagy L.G."/>
            <person name="Floudas D."/>
            <person name="Copeland A."/>
            <person name="Barry K.W."/>
            <person name="Cichocki N."/>
            <person name="Veneault-Fourrey C."/>
            <person name="LaButti K."/>
            <person name="Lindquist E.A."/>
            <person name="Lipzen A."/>
            <person name="Lundell T."/>
            <person name="Morin E."/>
            <person name="Murat C."/>
            <person name="Sun H."/>
            <person name="Tunlid A."/>
            <person name="Henrissat B."/>
            <person name="Grigoriev I.V."/>
            <person name="Hibbett D.S."/>
            <person name="Martin F."/>
            <person name="Nordberg H.P."/>
            <person name="Cantor M.N."/>
            <person name="Hua S.X."/>
        </authorList>
    </citation>
    <scope>NUCLEOTIDE SEQUENCE [LARGE SCALE GENOMIC DNA]</scope>
    <source>
        <strain evidence="1 2">Marx 270</strain>
    </source>
</reference>
<dbReference type="InParanoid" id="A0A0C3NEB5"/>
<dbReference type="HOGENOM" id="CLU_2172075_0_0_1"/>
<sequence length="119" mass="13269">MSSQQSTSTPAWTEDLLRRSLLAEEIIDVHFHLFSSRSKSSKRVRHPRVLNSNTVLLKNSAKYFADCECYAISSNVLQGTNHLDLVFSSETTPSGPKAVDVKDSDELFDGLPLGDYGYE</sequence>
<proteinExistence type="predicted"/>
<gene>
    <name evidence="1" type="ORF">M404DRAFT_35369</name>
</gene>